<keyword evidence="8" id="KW-1185">Reference proteome</keyword>
<name>A0ABU8FBY1_9BACI</name>
<comment type="similarity">
    <text evidence="5">Belongs to the class-II pyridoxal-phosphate-dependent aminotransferase family. MalY/PatB cystathionine beta-lyase subfamily.</text>
</comment>
<dbReference type="PANTHER" id="PTHR43525">
    <property type="entry name" value="PROTEIN MALY"/>
    <property type="match status" value="1"/>
</dbReference>
<dbReference type="Proteomes" id="UP001364890">
    <property type="component" value="Unassembled WGS sequence"/>
</dbReference>
<reference evidence="7 8" key="1">
    <citation type="submission" date="2024-01" db="EMBL/GenBank/DDBJ databases">
        <title>Seven novel Bacillus-like species.</title>
        <authorList>
            <person name="Liu G."/>
        </authorList>
    </citation>
    <scope>NUCLEOTIDE SEQUENCE [LARGE SCALE GENOMIC DNA]</scope>
    <source>
        <strain evidence="7 8">FJAT-51614</strain>
    </source>
</reference>
<evidence type="ECO:0000313" key="7">
    <source>
        <dbReference type="EMBL" id="MEI4771747.1"/>
    </source>
</evidence>
<dbReference type="EC" id="4.4.1.13" evidence="2"/>
<evidence type="ECO:0000256" key="1">
    <source>
        <dbReference type="ARBA" id="ARBA00001933"/>
    </source>
</evidence>
<proteinExistence type="inferred from homology"/>
<dbReference type="CDD" id="cd00609">
    <property type="entry name" value="AAT_like"/>
    <property type="match status" value="1"/>
</dbReference>
<dbReference type="Gene3D" id="3.40.640.10">
    <property type="entry name" value="Type I PLP-dependent aspartate aminotransferase-like (Major domain)"/>
    <property type="match status" value="1"/>
</dbReference>
<dbReference type="Gene3D" id="3.90.1150.10">
    <property type="entry name" value="Aspartate Aminotransferase, domain 1"/>
    <property type="match status" value="1"/>
</dbReference>
<comment type="cofactor">
    <cofactor evidence="1">
        <name>pyridoxal 5'-phosphate</name>
        <dbReference type="ChEBI" id="CHEBI:597326"/>
    </cofactor>
</comment>
<evidence type="ECO:0000256" key="3">
    <source>
        <dbReference type="ARBA" id="ARBA00022898"/>
    </source>
</evidence>
<dbReference type="InterPro" id="IPR051798">
    <property type="entry name" value="Class-II_PLP-Dep_Aminotrans"/>
</dbReference>
<dbReference type="InterPro" id="IPR015422">
    <property type="entry name" value="PyrdxlP-dep_Trfase_small"/>
</dbReference>
<protein>
    <recommendedName>
        <fullName evidence="2">cysteine-S-conjugate beta-lyase</fullName>
        <ecNumber evidence="2">4.4.1.13</ecNumber>
    </recommendedName>
</protein>
<evidence type="ECO:0000256" key="4">
    <source>
        <dbReference type="ARBA" id="ARBA00023239"/>
    </source>
</evidence>
<feature type="domain" description="Aminotransferase class I/classII large" evidence="6">
    <location>
        <begin position="65"/>
        <end position="382"/>
    </location>
</feature>
<dbReference type="InterPro" id="IPR027619">
    <property type="entry name" value="C-S_lyase_PatB-like"/>
</dbReference>
<gene>
    <name evidence="7" type="ORF">WAX74_19190</name>
</gene>
<dbReference type="InterPro" id="IPR015424">
    <property type="entry name" value="PyrdxlP-dep_Trfase"/>
</dbReference>
<keyword evidence="4 7" id="KW-0456">Lyase</keyword>
<evidence type="ECO:0000313" key="8">
    <source>
        <dbReference type="Proteomes" id="UP001364890"/>
    </source>
</evidence>
<dbReference type="InterPro" id="IPR015421">
    <property type="entry name" value="PyrdxlP-dep_Trfase_major"/>
</dbReference>
<dbReference type="NCBIfam" id="TIGR04350">
    <property type="entry name" value="C_S_lyase_PatB"/>
    <property type="match status" value="1"/>
</dbReference>
<dbReference type="EMBL" id="JBAWSY010000026">
    <property type="protein sequence ID" value="MEI4771747.1"/>
    <property type="molecule type" value="Genomic_DNA"/>
</dbReference>
<evidence type="ECO:0000256" key="2">
    <source>
        <dbReference type="ARBA" id="ARBA00012224"/>
    </source>
</evidence>
<dbReference type="PANTHER" id="PTHR43525:SF1">
    <property type="entry name" value="PROTEIN MALY"/>
    <property type="match status" value="1"/>
</dbReference>
<dbReference type="RefSeq" id="WP_336499295.1">
    <property type="nucleotide sequence ID" value="NZ_JBAWSY010000026.1"/>
</dbReference>
<sequence length="389" mass="44381">MPDFSTVYERRNTHSEKWDLLEEIYSIEDASDVLPMWVADMDFAIPSTIIDALHRRLEHPVFGYNIVPEETKQALTNWLNKKHHLQIDNRWILFQQGVIPAMAAVIDAFTEEGDKILIHTPVYPPFNHVPKRLGRVVETCKLNEKNNFFEIDFDAFEEKLSLGVKAFILCSPHNPGGKVWTKEDLTKIVALCERYNVLIISDEIHSDIVFKPNKHIPILSVAENINNIITFFAPTKTFNLAGIQAATIIVPDQQKRKILEHQALKRGQMELNVFSLTAFQAAYEQGEPWLEELLEVVSTNMDYVVEQLTSKLKGIRVSKPDATYLLWIDYRDTGLSEKEIMDLLLTKGKLALEPGTKYGKAGEGFLRMNVACPRLTLEDGVSRFIKALS</sequence>
<accession>A0ABU8FBY1</accession>
<dbReference type="Pfam" id="PF00155">
    <property type="entry name" value="Aminotran_1_2"/>
    <property type="match status" value="1"/>
</dbReference>
<evidence type="ECO:0000256" key="5">
    <source>
        <dbReference type="ARBA" id="ARBA00037974"/>
    </source>
</evidence>
<dbReference type="GO" id="GO:0047804">
    <property type="term" value="F:cysteine-S-conjugate beta-lyase activity"/>
    <property type="evidence" value="ECO:0007669"/>
    <property type="project" value="UniProtKB-EC"/>
</dbReference>
<comment type="caution">
    <text evidence="7">The sequence shown here is derived from an EMBL/GenBank/DDBJ whole genome shotgun (WGS) entry which is preliminary data.</text>
</comment>
<evidence type="ECO:0000259" key="6">
    <source>
        <dbReference type="Pfam" id="PF00155"/>
    </source>
</evidence>
<keyword evidence="3" id="KW-0663">Pyridoxal phosphate</keyword>
<dbReference type="InterPro" id="IPR004839">
    <property type="entry name" value="Aminotransferase_I/II_large"/>
</dbReference>
<dbReference type="SUPFAM" id="SSF53383">
    <property type="entry name" value="PLP-dependent transferases"/>
    <property type="match status" value="1"/>
</dbReference>
<organism evidence="7 8">
    <name type="scientific">Psychrobacillus mangrovi</name>
    <dbReference type="NCBI Taxonomy" id="3117745"/>
    <lineage>
        <taxon>Bacteria</taxon>
        <taxon>Bacillati</taxon>
        <taxon>Bacillota</taxon>
        <taxon>Bacilli</taxon>
        <taxon>Bacillales</taxon>
        <taxon>Bacillaceae</taxon>
        <taxon>Psychrobacillus</taxon>
    </lineage>
</organism>